<dbReference type="Proteomes" id="UP000237271">
    <property type="component" value="Unassembled WGS sequence"/>
</dbReference>
<evidence type="ECO:0000256" key="1">
    <source>
        <dbReference type="SAM" id="MobiDB-lite"/>
    </source>
</evidence>
<evidence type="ECO:0000313" key="2">
    <source>
        <dbReference type="EMBL" id="POM77354.1"/>
    </source>
</evidence>
<comment type="caution">
    <text evidence="2">The sequence shown here is derived from an EMBL/GenBank/DDBJ whole genome shotgun (WGS) entry which is preliminary data.</text>
</comment>
<sequence>MADDLKPDPVTLTYYVPIGNEENEDRVKITITTFGSGDTVEWLTWLKSFERLIRLKGWGEDGPTLFLNARIVLRDMALDIFNAARGVQGATPENFNTVMKQVAREFLVQDAREYLIDMIRNRRKTRDVSVTNHLASMRQLATLVTTPPENDALPSEKSLMYHFRKSMPLEWQTKYEESDREAATLSGLARYFTRLEMNSERKEALEQPARKEGARTTNPPKQQRGKPKVSAKPLKPATGTWCSHHRTNTHSYEECHYQQKKRAEELNYCEVPDDYDELNVVTAGSSSVETTTECKSETIVAEQLPYGLIIGRDLIVDRTRSKI</sequence>
<keyword evidence="3" id="KW-1185">Reference proteome</keyword>
<proteinExistence type="predicted"/>
<dbReference type="EMBL" id="NCKW01002690">
    <property type="protein sequence ID" value="POM77354.1"/>
    <property type="molecule type" value="Genomic_DNA"/>
</dbReference>
<organism evidence="2 3">
    <name type="scientific">Phytophthora palmivora</name>
    <dbReference type="NCBI Taxonomy" id="4796"/>
    <lineage>
        <taxon>Eukaryota</taxon>
        <taxon>Sar</taxon>
        <taxon>Stramenopiles</taxon>
        <taxon>Oomycota</taxon>
        <taxon>Peronosporomycetes</taxon>
        <taxon>Peronosporales</taxon>
        <taxon>Peronosporaceae</taxon>
        <taxon>Phytophthora</taxon>
    </lineage>
</organism>
<feature type="region of interest" description="Disordered" evidence="1">
    <location>
        <begin position="201"/>
        <end position="239"/>
    </location>
</feature>
<protein>
    <submittedName>
        <fullName evidence="2">Uncharacterized protein</fullName>
    </submittedName>
</protein>
<name>A0A2P4YHS8_9STRA</name>
<dbReference type="OrthoDB" id="94416at2759"/>
<gene>
    <name evidence="2" type="ORF">PHPALM_5271</name>
</gene>
<reference evidence="2 3" key="1">
    <citation type="journal article" date="2017" name="Genome Biol. Evol.">
        <title>Phytophthora megakarya and P. palmivora, closely related causal agents of cacao black pod rot, underwent increases in genome sizes and gene numbers by different mechanisms.</title>
        <authorList>
            <person name="Ali S.S."/>
            <person name="Shao J."/>
            <person name="Lary D.J."/>
            <person name="Kronmiller B."/>
            <person name="Shen D."/>
            <person name="Strem M.D."/>
            <person name="Amoako-Attah I."/>
            <person name="Akrofi A.Y."/>
            <person name="Begoude B.A."/>
            <person name="Ten Hoopen G.M."/>
            <person name="Coulibaly K."/>
            <person name="Kebe B.I."/>
            <person name="Melnick R.L."/>
            <person name="Guiltinan M.J."/>
            <person name="Tyler B.M."/>
            <person name="Meinhardt L.W."/>
            <person name="Bailey B.A."/>
        </authorList>
    </citation>
    <scope>NUCLEOTIDE SEQUENCE [LARGE SCALE GENOMIC DNA]</scope>
    <source>
        <strain evidence="3">sbr112.9</strain>
    </source>
</reference>
<dbReference type="AlphaFoldDB" id="A0A2P4YHS8"/>
<evidence type="ECO:0000313" key="3">
    <source>
        <dbReference type="Proteomes" id="UP000237271"/>
    </source>
</evidence>
<accession>A0A2P4YHS8</accession>
<feature type="compositionally biased region" description="Basic and acidic residues" evidence="1">
    <location>
        <begin position="201"/>
        <end position="214"/>
    </location>
</feature>